<dbReference type="Proteomes" id="UP000188318">
    <property type="component" value="Unassembled WGS sequence"/>
</dbReference>
<dbReference type="EMBL" id="KV907501">
    <property type="protein sequence ID" value="OOF94694.1"/>
    <property type="molecule type" value="Genomic_DNA"/>
</dbReference>
<proteinExistence type="predicted"/>
<dbReference type="OrthoDB" id="2684236at2759"/>
<gene>
    <name evidence="1" type="ORF">ASPCADRAFT_131302</name>
</gene>
<dbReference type="PANTHER" id="PTHR34365:SF7">
    <property type="entry name" value="GLYCINE-RICH DOMAIN-CONTAINING PROTEIN 1"/>
    <property type="match status" value="1"/>
</dbReference>
<reference evidence="2" key="1">
    <citation type="journal article" date="2017" name="Genome Biol.">
        <title>Comparative genomics reveals high biological diversity and specific adaptations in the industrially and medically important fungal genus Aspergillus.</title>
        <authorList>
            <person name="de Vries R.P."/>
            <person name="Riley R."/>
            <person name="Wiebenga A."/>
            <person name="Aguilar-Osorio G."/>
            <person name="Amillis S."/>
            <person name="Uchima C.A."/>
            <person name="Anderluh G."/>
            <person name="Asadollahi M."/>
            <person name="Askin M."/>
            <person name="Barry K."/>
            <person name="Battaglia E."/>
            <person name="Bayram O."/>
            <person name="Benocci T."/>
            <person name="Braus-Stromeyer S.A."/>
            <person name="Caldana C."/>
            <person name="Canovas D."/>
            <person name="Cerqueira G.C."/>
            <person name="Chen F."/>
            <person name="Chen W."/>
            <person name="Choi C."/>
            <person name="Clum A."/>
            <person name="Dos Santos R.A."/>
            <person name="Damasio A.R."/>
            <person name="Diallinas G."/>
            <person name="Emri T."/>
            <person name="Fekete E."/>
            <person name="Flipphi M."/>
            <person name="Freyberg S."/>
            <person name="Gallo A."/>
            <person name="Gournas C."/>
            <person name="Habgood R."/>
            <person name="Hainaut M."/>
            <person name="Harispe M.L."/>
            <person name="Henrissat B."/>
            <person name="Hilden K.S."/>
            <person name="Hope R."/>
            <person name="Hossain A."/>
            <person name="Karabika E."/>
            <person name="Karaffa L."/>
            <person name="Karanyi Z."/>
            <person name="Krasevec N."/>
            <person name="Kuo A."/>
            <person name="Kusch H."/>
            <person name="LaButti K."/>
            <person name="Lagendijk E.L."/>
            <person name="Lapidus A."/>
            <person name="Levasseur A."/>
            <person name="Lindquist E."/>
            <person name="Lipzen A."/>
            <person name="Logrieco A.F."/>
            <person name="MacCabe A."/>
            <person name="Maekelae M.R."/>
            <person name="Malavazi I."/>
            <person name="Melin P."/>
            <person name="Meyer V."/>
            <person name="Mielnichuk N."/>
            <person name="Miskei M."/>
            <person name="Molnar A.P."/>
            <person name="Mule G."/>
            <person name="Ngan C.Y."/>
            <person name="Orejas M."/>
            <person name="Orosz E."/>
            <person name="Ouedraogo J.P."/>
            <person name="Overkamp K.M."/>
            <person name="Park H.-S."/>
            <person name="Perrone G."/>
            <person name="Piumi F."/>
            <person name="Punt P.J."/>
            <person name="Ram A.F."/>
            <person name="Ramon A."/>
            <person name="Rauscher S."/>
            <person name="Record E."/>
            <person name="Riano-Pachon D.M."/>
            <person name="Robert V."/>
            <person name="Roehrig J."/>
            <person name="Ruller R."/>
            <person name="Salamov A."/>
            <person name="Salih N.S."/>
            <person name="Samson R.A."/>
            <person name="Sandor E."/>
            <person name="Sanguinetti M."/>
            <person name="Schuetze T."/>
            <person name="Sepcic K."/>
            <person name="Shelest E."/>
            <person name="Sherlock G."/>
            <person name="Sophianopoulou V."/>
            <person name="Squina F.M."/>
            <person name="Sun H."/>
            <person name="Susca A."/>
            <person name="Todd R.B."/>
            <person name="Tsang A."/>
            <person name="Unkles S.E."/>
            <person name="van de Wiele N."/>
            <person name="van Rossen-Uffink D."/>
            <person name="Oliveira J.V."/>
            <person name="Vesth T.C."/>
            <person name="Visser J."/>
            <person name="Yu J.-H."/>
            <person name="Zhou M."/>
            <person name="Andersen M.R."/>
            <person name="Archer D.B."/>
            <person name="Baker S.E."/>
            <person name="Benoit I."/>
            <person name="Brakhage A.A."/>
            <person name="Braus G.H."/>
            <person name="Fischer R."/>
            <person name="Frisvad J.C."/>
            <person name="Goldman G.H."/>
            <person name="Houbraken J."/>
            <person name="Oakley B."/>
            <person name="Pocsi I."/>
            <person name="Scazzocchio C."/>
            <person name="Seiboth B."/>
            <person name="vanKuyk P.A."/>
            <person name="Wortman J."/>
            <person name="Dyer P.S."/>
            <person name="Grigoriev I.V."/>
        </authorList>
    </citation>
    <scope>NUCLEOTIDE SEQUENCE [LARGE SCALE GENOMIC DNA]</scope>
    <source>
        <strain evidence="2">ITEM 5010</strain>
    </source>
</reference>
<name>A0A1R3RJN3_ASPC5</name>
<keyword evidence="2" id="KW-1185">Reference proteome</keyword>
<accession>A0A1R3RJN3</accession>
<dbReference type="PANTHER" id="PTHR34365">
    <property type="entry name" value="ENOLASE (DUF1399)"/>
    <property type="match status" value="1"/>
</dbReference>
<dbReference type="AlphaFoldDB" id="A0A1R3RJN3"/>
<evidence type="ECO:0000313" key="1">
    <source>
        <dbReference type="EMBL" id="OOF94694.1"/>
    </source>
</evidence>
<sequence length="559" mass="64748">MASLLPSDEATTPSPKMVFLTSQQCIIHLKLLAAFSDLQYTISNNDGLFGLHDKDADRVAAQDKLGTLIQEKRWAVYITRAVKRYAAWWLKCLPNQEHITTIADIRDDSYAKIVQPEKTMEWQESMLPPLDVLMVWHSHMLNPRKYLEDCIRHGKMHVWGADFPWELVDRHIDGDKFEYVPSEETPKSFEAQLGINWDNLLAPSTTTVECPKCSSMVIVDWTKGQVGPCTNHLFSAFTGFADKDFRATCHECQFSIDHDRLKVAKWRQDVRLLLEQDTPMPGCFYNIRGVPFPAPKSWKKASFLYPSQLVHVIGDDMLEFTDPKADKCHHISDLRKYLEEKMKERKALQMAHDTHLFTSQPIYAEKLCIRRMMSRYWDNSGPFALNLSSAVIRQGKFVQQMERIDWIRSPTLQATIDRLIAKYEIFFKIMAGHPRHMAVPTLDVDLAWHTHLLSPARYYNYSVGSTIRPVRFIDHNDKVDELKLSDGFEWTCKIYREVTNGSIYSECVCWYCEAIRYPDLYGRFRTSAAISNARRAADELRIQPNIASEPNFWASHFCS</sequence>
<dbReference type="OMA" id="SMITHES"/>
<dbReference type="Pfam" id="PF07173">
    <property type="entry name" value="GRDP-like"/>
    <property type="match status" value="1"/>
</dbReference>
<dbReference type="STRING" id="602072.A0A1R3RJN3"/>
<organism evidence="1 2">
    <name type="scientific">Aspergillus carbonarius (strain ITEM 5010)</name>
    <dbReference type="NCBI Taxonomy" id="602072"/>
    <lineage>
        <taxon>Eukaryota</taxon>
        <taxon>Fungi</taxon>
        <taxon>Dikarya</taxon>
        <taxon>Ascomycota</taxon>
        <taxon>Pezizomycotina</taxon>
        <taxon>Eurotiomycetes</taxon>
        <taxon>Eurotiomycetidae</taxon>
        <taxon>Eurotiales</taxon>
        <taxon>Aspergillaceae</taxon>
        <taxon>Aspergillus</taxon>
        <taxon>Aspergillus subgen. Circumdati</taxon>
    </lineage>
</organism>
<evidence type="ECO:0000313" key="2">
    <source>
        <dbReference type="Proteomes" id="UP000188318"/>
    </source>
</evidence>
<dbReference type="VEuPathDB" id="FungiDB:ASPCADRAFT_131302"/>
<protein>
    <submittedName>
        <fullName evidence="1">Uncharacterized protein</fullName>
    </submittedName>
</protein>
<dbReference type="InterPro" id="IPR009836">
    <property type="entry name" value="GRDP-like"/>
</dbReference>